<accession>A0A0D6R5X3</accession>
<dbReference type="EMBL" id="GCKF01034112">
    <property type="protein sequence ID" value="JAG97290.1"/>
    <property type="molecule type" value="Transcribed_RNA"/>
</dbReference>
<sequence>MAAILQEIVEKIEEWLHLTKKKQPYVNPDLDPVLLVPGIGGSLLNAVNEKGKKERIWVRLFAAEHECQTKLWSLFDPSTGKSESLDPKTRIEVPEDRFGLAACDILDPDLIIRMNVVYYFHDMIENMLGWGYEEGTTLFGFGYDFRQSNRLQETMDRLRAKLESIYNASGGKKVNIVSHSMGGLLVKCFLSLYKDEFEKYVSTWIAIAAPFKGAPGFIMDVLLNGVAFIEGWEQDLFISKWTMHQLLVECPSIYELMACPDFDWSSPPLLQMWREKSDNFGHSSIELESYGPWNCVDIMKSALLNNTITYDGRTIPLPFNCEILKWANKSRKIMSSAKIPCSVKFYNIYGTCNDTPYSVCYGSRVNPISELEQILHSEAVYTCVEGDGTVPMESAMADGLVAEERIGVPGDHRGLICDEHVFRILKHWLKAGDPDPFYDPVIDYVILPMKAEFEEHRKKCLSVPVIENWEVISQDSDVYNEAVEHDFVAAVSGAYERFGDPRAEAHASLSVHPPHFGSIDKKHIEVSTVGIAEGSDVKETAICLRKAMAEASMGAISLSQKNETFAAKQ</sequence>
<proteinExistence type="predicted"/>
<dbReference type="Pfam" id="PF02450">
    <property type="entry name" value="LCAT"/>
    <property type="match status" value="1"/>
</dbReference>
<dbReference type="GO" id="GO:0008374">
    <property type="term" value="F:O-acyltransferase activity"/>
    <property type="evidence" value="ECO:0007669"/>
    <property type="project" value="InterPro"/>
</dbReference>
<dbReference type="InterPro" id="IPR003386">
    <property type="entry name" value="LACT/PDAT_acylTrfase"/>
</dbReference>
<dbReference type="AlphaFoldDB" id="A0A0D6R5X3"/>
<organism evidence="1">
    <name type="scientific">Araucaria cunninghamii</name>
    <name type="common">Hoop pine</name>
    <name type="synonym">Moreton Bay pine</name>
    <dbReference type="NCBI Taxonomy" id="56994"/>
    <lineage>
        <taxon>Eukaryota</taxon>
        <taxon>Viridiplantae</taxon>
        <taxon>Streptophyta</taxon>
        <taxon>Embryophyta</taxon>
        <taxon>Tracheophyta</taxon>
        <taxon>Spermatophyta</taxon>
        <taxon>Pinopsida</taxon>
        <taxon>Pinidae</taxon>
        <taxon>Conifers II</taxon>
        <taxon>Araucariales</taxon>
        <taxon>Araucariaceae</taxon>
        <taxon>Araucaria</taxon>
    </lineage>
</organism>
<dbReference type="Gene3D" id="3.40.50.1820">
    <property type="entry name" value="alpha/beta hydrolase"/>
    <property type="match status" value="1"/>
</dbReference>
<dbReference type="GO" id="GO:0006629">
    <property type="term" value="P:lipid metabolic process"/>
    <property type="evidence" value="ECO:0007669"/>
    <property type="project" value="InterPro"/>
</dbReference>
<reference evidence="1" key="1">
    <citation type="submission" date="2015-03" db="EMBL/GenBank/DDBJ databases">
        <title>A transcriptome of Araucaria cunninghamii, an australian fine timber species.</title>
        <authorList>
            <person name="Jing Yi C.J.Y."/>
            <person name="Yin San L.Y.S."/>
            <person name="Abdul Karim S.S."/>
            <person name="Wan Azmi N.N."/>
            <person name="Hercus R.R."/>
            <person name="Croft L.L."/>
        </authorList>
    </citation>
    <scope>NUCLEOTIDE SEQUENCE</scope>
    <source>
        <strain evidence="1">MI0301</strain>
        <tissue evidence="1">Leaf</tissue>
    </source>
</reference>
<protein>
    <submittedName>
        <fullName evidence="1">Uncharacterized protein</fullName>
    </submittedName>
</protein>
<evidence type="ECO:0000313" key="1">
    <source>
        <dbReference type="EMBL" id="JAG97290.1"/>
    </source>
</evidence>
<dbReference type="InterPro" id="IPR029058">
    <property type="entry name" value="AB_hydrolase_fold"/>
</dbReference>
<dbReference type="SUPFAM" id="SSF53474">
    <property type="entry name" value="alpha/beta-Hydrolases"/>
    <property type="match status" value="1"/>
</dbReference>
<name>A0A0D6R5X3_ARACU</name>
<dbReference type="PANTHER" id="PTHR11440">
    <property type="entry name" value="LECITHIN-CHOLESTEROL ACYLTRANSFERASE-RELATED"/>
    <property type="match status" value="1"/>
</dbReference>